<keyword evidence="2" id="KW-1185">Reference proteome</keyword>
<evidence type="ECO:0000313" key="1">
    <source>
        <dbReference type="EMBL" id="CAK7262534.1"/>
    </source>
</evidence>
<protein>
    <submittedName>
        <fullName evidence="1">Uncharacterized protein</fullName>
    </submittedName>
</protein>
<evidence type="ECO:0000313" key="2">
    <source>
        <dbReference type="Proteomes" id="UP001642501"/>
    </source>
</evidence>
<comment type="caution">
    <text evidence="1">The sequence shown here is derived from an EMBL/GenBank/DDBJ whole genome shotgun (WGS) entry which is preliminary data.</text>
</comment>
<dbReference type="EMBL" id="CAWUOM010000001">
    <property type="protein sequence ID" value="CAK7262534.1"/>
    <property type="molecule type" value="Genomic_DNA"/>
</dbReference>
<reference evidence="1 2" key="1">
    <citation type="submission" date="2024-01" db="EMBL/GenBank/DDBJ databases">
        <authorList>
            <person name="Allen C."/>
            <person name="Tagirdzhanova G."/>
        </authorList>
    </citation>
    <scope>NUCLEOTIDE SEQUENCE [LARGE SCALE GENOMIC DNA]</scope>
    <source>
        <strain evidence="1 2">CBS 573.63</strain>
    </source>
</reference>
<dbReference type="Proteomes" id="UP001642501">
    <property type="component" value="Unassembled WGS sequence"/>
</dbReference>
<sequence length="159" mass="17639">MSDVYNVKEVNGIHVPVMRRDGHALITVMELPSVGGKTPSTIWSPIGSSVTQATKVVNIGELQKIRDFCHNCQMHQGAPQRFKFNLWEGDSVAFNGTLVDDVKAVFLLQLANVDIFVACLTEESMEALDRRVIKSSMDSLQLWDSKRTEAAHSVGRNLP</sequence>
<organism evidence="1 2">
    <name type="scientific">Sporothrix epigloea</name>
    <dbReference type="NCBI Taxonomy" id="1892477"/>
    <lineage>
        <taxon>Eukaryota</taxon>
        <taxon>Fungi</taxon>
        <taxon>Dikarya</taxon>
        <taxon>Ascomycota</taxon>
        <taxon>Pezizomycotina</taxon>
        <taxon>Sordariomycetes</taxon>
        <taxon>Sordariomycetidae</taxon>
        <taxon>Ophiostomatales</taxon>
        <taxon>Ophiostomataceae</taxon>
        <taxon>Sporothrix</taxon>
    </lineage>
</organism>
<proteinExistence type="predicted"/>
<accession>A0ABP0D2W6</accession>
<gene>
    <name evidence="1" type="ORF">SEPCBS57363_000115</name>
</gene>
<name>A0ABP0D2W6_9PEZI</name>